<reference evidence="9" key="1">
    <citation type="submission" date="2011-12" db="EMBL/GenBank/DDBJ databases">
        <title>The complete genome of chromosome of Sulfobacillus acidophilus DSM 10332.</title>
        <authorList>
            <person name="Lucas S."/>
            <person name="Han J."/>
            <person name="Lapidus A."/>
            <person name="Bruce D."/>
            <person name="Goodwin L."/>
            <person name="Pitluck S."/>
            <person name="Peters L."/>
            <person name="Kyrpides N."/>
            <person name="Mavromatis K."/>
            <person name="Ivanova N."/>
            <person name="Mikhailova N."/>
            <person name="Chertkov O."/>
            <person name="Saunders E."/>
            <person name="Detter J.C."/>
            <person name="Tapia R."/>
            <person name="Han C."/>
            <person name="Land M."/>
            <person name="Hauser L."/>
            <person name="Markowitz V."/>
            <person name="Cheng J.-F."/>
            <person name="Hugenholtz P."/>
            <person name="Woyke T."/>
            <person name="Wu D."/>
            <person name="Pukall R."/>
            <person name="Gehrich-Schroeter G."/>
            <person name="Schneider S."/>
            <person name="Klenk H.-P."/>
            <person name="Eisen J.A."/>
        </authorList>
    </citation>
    <scope>NUCLEOTIDE SEQUENCE [LARGE SCALE GENOMIC DNA]</scope>
    <source>
        <strain evidence="9">ATCC 700253 / DSM 10332 / NAL</strain>
    </source>
</reference>
<dbReference type="Gene3D" id="3.90.550.10">
    <property type="entry name" value="Spore Coat Polysaccharide Biosynthesis Protein SpsA, Chain A"/>
    <property type="match status" value="1"/>
</dbReference>
<evidence type="ECO:0000256" key="4">
    <source>
        <dbReference type="ARBA" id="ARBA00023136"/>
    </source>
</evidence>
<comment type="subcellular location">
    <subcellularLocation>
        <location evidence="1">Membrane</location>
        <topology evidence="1">Multi-pass membrane protein</topology>
    </subcellularLocation>
</comment>
<dbReference type="GO" id="GO:0016740">
    <property type="term" value="F:transferase activity"/>
    <property type="evidence" value="ECO:0007669"/>
    <property type="project" value="UniProtKB-KW"/>
</dbReference>
<dbReference type="InterPro" id="IPR050256">
    <property type="entry name" value="Glycosyltransferase_2"/>
</dbReference>
<evidence type="ECO:0000259" key="6">
    <source>
        <dbReference type="Pfam" id="PF00535"/>
    </source>
</evidence>
<proteinExistence type="predicted"/>
<feature type="domain" description="GtrA/DPMS transmembrane" evidence="7">
    <location>
        <begin position="253"/>
        <end position="366"/>
    </location>
</feature>
<accession>G8TSW0</accession>
<evidence type="ECO:0000256" key="1">
    <source>
        <dbReference type="ARBA" id="ARBA00004141"/>
    </source>
</evidence>
<dbReference type="HOGENOM" id="CLU_696228_0_0_9"/>
<feature type="transmembrane region" description="Helical" evidence="5">
    <location>
        <begin position="251"/>
        <end position="276"/>
    </location>
</feature>
<dbReference type="STRING" id="679936.Sulac_2089"/>
<dbReference type="EMBL" id="CP003179">
    <property type="protein sequence ID" value="AEW05575.1"/>
    <property type="molecule type" value="Genomic_DNA"/>
</dbReference>
<feature type="transmembrane region" description="Helical" evidence="5">
    <location>
        <begin position="319"/>
        <end position="340"/>
    </location>
</feature>
<dbReference type="GO" id="GO:0000271">
    <property type="term" value="P:polysaccharide biosynthetic process"/>
    <property type="evidence" value="ECO:0007669"/>
    <property type="project" value="InterPro"/>
</dbReference>
<feature type="transmembrane region" description="Helical" evidence="5">
    <location>
        <begin position="282"/>
        <end position="299"/>
    </location>
</feature>
<dbReference type="CDD" id="cd04179">
    <property type="entry name" value="DPM_DPG-synthase_like"/>
    <property type="match status" value="1"/>
</dbReference>
<dbReference type="InterPro" id="IPR001173">
    <property type="entry name" value="Glyco_trans_2-like"/>
</dbReference>
<keyword evidence="8" id="KW-0808">Transferase</keyword>
<feature type="transmembrane region" description="Helical" evidence="5">
    <location>
        <begin position="346"/>
        <end position="367"/>
    </location>
</feature>
<name>G8TSW0_SULAD</name>
<protein>
    <submittedName>
        <fullName evidence="8">Glycosyl transferase family 2</fullName>
    </submittedName>
</protein>
<keyword evidence="9" id="KW-1185">Reference proteome</keyword>
<keyword evidence="4 5" id="KW-0472">Membrane</keyword>
<keyword evidence="3 5" id="KW-1133">Transmembrane helix</keyword>
<reference evidence="8 9" key="2">
    <citation type="journal article" date="2012" name="Stand. Genomic Sci.">
        <title>Complete genome sequence of the moderately thermophilic mineral-sulfide-oxidizing firmicute Sulfobacillus acidophilus type strain (NAL(T)).</title>
        <authorList>
            <person name="Anderson I."/>
            <person name="Chertkov O."/>
            <person name="Chen A."/>
            <person name="Saunders E."/>
            <person name="Lapidus A."/>
            <person name="Nolan M."/>
            <person name="Lucas S."/>
            <person name="Hammon N."/>
            <person name="Deshpande S."/>
            <person name="Cheng J.F."/>
            <person name="Han C."/>
            <person name="Tapia R."/>
            <person name="Goodwin L.A."/>
            <person name="Pitluck S."/>
            <person name="Liolios K."/>
            <person name="Pagani I."/>
            <person name="Ivanova N."/>
            <person name="Mikhailova N."/>
            <person name="Pati A."/>
            <person name="Palaniappan K."/>
            <person name="Land M."/>
            <person name="Pan C."/>
            <person name="Rohde M."/>
            <person name="Pukall R."/>
            <person name="Goker M."/>
            <person name="Detter J.C."/>
            <person name="Woyke T."/>
            <person name="Bristow J."/>
            <person name="Eisen J.A."/>
            <person name="Markowitz V."/>
            <person name="Hugenholtz P."/>
            <person name="Kyrpides N.C."/>
            <person name="Klenk H.P."/>
            <person name="Mavromatis K."/>
        </authorList>
    </citation>
    <scope>NUCLEOTIDE SEQUENCE [LARGE SCALE GENOMIC DNA]</scope>
    <source>
        <strain evidence="9">ATCC 700253 / DSM 10332 / NAL</strain>
    </source>
</reference>
<sequence>MSNTAPQNSHPENLSLTVVIPAKNEAKMIQDTLLTINDILCRNHLAAEIIVVDDGSTDNTSAEVIRTGTLLQFPLKIVRQTRSQGKGAALMTGFALSRADYVAFIDADLEYPAEEIPRMLVRLQAHPLEACAIAVRQTDTRPVWERITSLIAHKIASLCLQVPVRDTQAGLKMFPGWFARQVLSTAEETGWLFDLEALSKATLYQLPIIQFPVQQTARRPRRARVSAMIGCLPSLWRLTKNHWTAGNRGRLLRFIGVGSFNTVVDLTLYFLLISLFPPHHQWWLAAFESFASWSMTTLLSRRLHSRITFGRNLQPTGFYAITLIGILVQVGMSALLSHLAGSVGAFMGKLGGIIIAAGITYTGYLWLAQRSAPVDDKHNLPFSPALPIDTRIETDI</sequence>
<dbReference type="PANTHER" id="PTHR48090">
    <property type="entry name" value="UNDECAPRENYL-PHOSPHATE 4-DEOXY-4-FORMAMIDO-L-ARABINOSE TRANSFERASE-RELATED"/>
    <property type="match status" value="1"/>
</dbReference>
<feature type="domain" description="Glycosyltransferase 2-like" evidence="6">
    <location>
        <begin position="17"/>
        <end position="167"/>
    </location>
</feature>
<dbReference type="GO" id="GO:0016020">
    <property type="term" value="C:membrane"/>
    <property type="evidence" value="ECO:0007669"/>
    <property type="project" value="UniProtKB-SubCell"/>
</dbReference>
<keyword evidence="2 5" id="KW-0812">Transmembrane</keyword>
<evidence type="ECO:0000256" key="5">
    <source>
        <dbReference type="SAM" id="Phobius"/>
    </source>
</evidence>
<evidence type="ECO:0000256" key="2">
    <source>
        <dbReference type="ARBA" id="ARBA00022692"/>
    </source>
</evidence>
<dbReference type="InterPro" id="IPR007267">
    <property type="entry name" value="GtrA_DPMS_TM"/>
</dbReference>
<evidence type="ECO:0000256" key="3">
    <source>
        <dbReference type="ARBA" id="ARBA00022989"/>
    </source>
</evidence>
<dbReference type="PATRIC" id="fig|679936.5.peg.2154"/>
<dbReference type="Proteomes" id="UP000005439">
    <property type="component" value="Chromosome"/>
</dbReference>
<dbReference type="Pfam" id="PF00535">
    <property type="entry name" value="Glycos_transf_2"/>
    <property type="match status" value="1"/>
</dbReference>
<evidence type="ECO:0000313" key="9">
    <source>
        <dbReference type="Proteomes" id="UP000005439"/>
    </source>
</evidence>
<organism evidence="8 9">
    <name type="scientific">Sulfobacillus acidophilus (strain ATCC 700253 / DSM 10332 / NAL)</name>
    <dbReference type="NCBI Taxonomy" id="679936"/>
    <lineage>
        <taxon>Bacteria</taxon>
        <taxon>Bacillati</taxon>
        <taxon>Bacillota</taxon>
        <taxon>Clostridia</taxon>
        <taxon>Eubacteriales</taxon>
        <taxon>Clostridiales Family XVII. Incertae Sedis</taxon>
        <taxon>Sulfobacillus</taxon>
    </lineage>
</organism>
<dbReference type="PANTHER" id="PTHR48090:SF7">
    <property type="entry name" value="RFBJ PROTEIN"/>
    <property type="match status" value="1"/>
</dbReference>
<gene>
    <name evidence="8" type="ordered locus">Sulac_2089</name>
</gene>
<evidence type="ECO:0000259" key="7">
    <source>
        <dbReference type="Pfam" id="PF04138"/>
    </source>
</evidence>
<dbReference type="SUPFAM" id="SSF53448">
    <property type="entry name" value="Nucleotide-diphospho-sugar transferases"/>
    <property type="match status" value="1"/>
</dbReference>
<evidence type="ECO:0000313" key="8">
    <source>
        <dbReference type="EMBL" id="AEW05575.1"/>
    </source>
</evidence>
<dbReference type="InterPro" id="IPR029044">
    <property type="entry name" value="Nucleotide-diphossugar_trans"/>
</dbReference>
<dbReference type="AlphaFoldDB" id="G8TSW0"/>
<dbReference type="KEGG" id="sap:Sulac_2089"/>
<dbReference type="Pfam" id="PF04138">
    <property type="entry name" value="GtrA_DPMS_TM"/>
    <property type="match status" value="1"/>
</dbReference>